<keyword evidence="2" id="KW-1185">Reference proteome</keyword>
<organism evidence="1 2">
    <name type="scientific">Carya illinoinensis</name>
    <name type="common">Pecan</name>
    <dbReference type="NCBI Taxonomy" id="32201"/>
    <lineage>
        <taxon>Eukaryota</taxon>
        <taxon>Viridiplantae</taxon>
        <taxon>Streptophyta</taxon>
        <taxon>Embryophyta</taxon>
        <taxon>Tracheophyta</taxon>
        <taxon>Spermatophyta</taxon>
        <taxon>Magnoliopsida</taxon>
        <taxon>eudicotyledons</taxon>
        <taxon>Gunneridae</taxon>
        <taxon>Pentapetalae</taxon>
        <taxon>rosids</taxon>
        <taxon>fabids</taxon>
        <taxon>Fagales</taxon>
        <taxon>Juglandaceae</taxon>
        <taxon>Carya</taxon>
    </lineage>
</organism>
<accession>A0A8T1RND3</accession>
<proteinExistence type="predicted"/>
<reference evidence="1" key="1">
    <citation type="submission" date="2020-12" db="EMBL/GenBank/DDBJ databases">
        <title>WGS assembly of Carya illinoinensis cv. Pawnee.</title>
        <authorList>
            <person name="Platts A."/>
            <person name="Shu S."/>
            <person name="Wright S."/>
            <person name="Barry K."/>
            <person name="Edger P."/>
            <person name="Pires J.C."/>
            <person name="Schmutz J."/>
        </authorList>
    </citation>
    <scope>NUCLEOTIDE SEQUENCE</scope>
    <source>
        <tissue evidence="1">Leaf</tissue>
    </source>
</reference>
<evidence type="ECO:0000313" key="1">
    <source>
        <dbReference type="EMBL" id="KAG6668286.1"/>
    </source>
</evidence>
<gene>
    <name evidence="1" type="ORF">CIPAW_01G159400</name>
</gene>
<sequence length="122" mass="13970">MSSYKTKRKQIIMLGASLLDTELSKVFNSFSATKICLLNSTFVFCSHLSRLQLLVTLKSVGTLHAVSILWSGPVIQEHCALSFSERRKKPYNEIIQINELGLMRYFGKIYLQPKLIQSRFLL</sequence>
<dbReference type="AlphaFoldDB" id="A0A8T1RND3"/>
<protein>
    <submittedName>
        <fullName evidence="1">Uncharacterized protein</fullName>
    </submittedName>
</protein>
<dbReference type="EMBL" id="CM031809">
    <property type="protein sequence ID" value="KAG6668286.1"/>
    <property type="molecule type" value="Genomic_DNA"/>
</dbReference>
<evidence type="ECO:0000313" key="2">
    <source>
        <dbReference type="Proteomes" id="UP000811609"/>
    </source>
</evidence>
<name>A0A8T1RND3_CARIL</name>
<comment type="caution">
    <text evidence="1">The sequence shown here is derived from an EMBL/GenBank/DDBJ whole genome shotgun (WGS) entry which is preliminary data.</text>
</comment>
<dbReference type="Proteomes" id="UP000811609">
    <property type="component" value="Chromosome 1"/>
</dbReference>